<dbReference type="PANTHER" id="PTHR43674">
    <property type="entry name" value="NITRILASE C965.09-RELATED"/>
    <property type="match status" value="1"/>
</dbReference>
<evidence type="ECO:0000313" key="3">
    <source>
        <dbReference type="EMBL" id="MCO1334112.1"/>
    </source>
</evidence>
<dbReference type="AlphaFoldDB" id="A0A9X2EKW2"/>
<name>A0A9X2EKW2_9GAMM</name>
<sequence>MPAINPIPDAMSVVLIQFSPSAASDAKGVKKNIKRIGAYIDRACLCFPGVDLIIFPEYSTYGFGFHPYAAHLKLASTIPGPETEAFGKIAKEYGVWLCVSVVERAPEPNMKPYNAMVLINNDGKVALSYRKMIPWCPMEPWSPGPDMSVCNGPKGSKLAIAICSDLDYPEVAREAAWKGANVILRPAKYMYPWDHIWGITNQVRAYENQAYVVAVNHTGEDSSYAYFGRSMACDFDGNIICSLDGNEGMTKVDLYPQLADAARDRRLSNNYLYQLKHRGYTGLPPRGATHNPFTIYSDWDNIPKRWNRDPSEEAEKISNRGRKILAKAAEKRKIEPPESSEE</sequence>
<organism evidence="3 4">
    <name type="scientific">Microbulbifer okhotskensis</name>
    <dbReference type="NCBI Taxonomy" id="2926617"/>
    <lineage>
        <taxon>Bacteria</taxon>
        <taxon>Pseudomonadati</taxon>
        <taxon>Pseudomonadota</taxon>
        <taxon>Gammaproteobacteria</taxon>
        <taxon>Cellvibrionales</taxon>
        <taxon>Microbulbiferaceae</taxon>
        <taxon>Microbulbifer</taxon>
    </lineage>
</organism>
<dbReference type="SUPFAM" id="SSF56317">
    <property type="entry name" value="Carbon-nitrogen hydrolase"/>
    <property type="match status" value="1"/>
</dbReference>
<dbReference type="InterPro" id="IPR036526">
    <property type="entry name" value="C-N_Hydrolase_sf"/>
</dbReference>
<dbReference type="Gene3D" id="3.60.110.10">
    <property type="entry name" value="Carbon-nitrogen hydrolase"/>
    <property type="match status" value="1"/>
</dbReference>
<dbReference type="PANTHER" id="PTHR43674:SF14">
    <property type="entry name" value="ALIPHATIC AMIDASE"/>
    <property type="match status" value="1"/>
</dbReference>
<proteinExistence type="predicted"/>
<dbReference type="InterPro" id="IPR003010">
    <property type="entry name" value="C-N_Hydrolase"/>
</dbReference>
<accession>A0A9X2EKW2</accession>
<feature type="domain" description="CN hydrolase" evidence="2">
    <location>
        <begin position="11"/>
        <end position="256"/>
    </location>
</feature>
<dbReference type="EMBL" id="JALBWM010000021">
    <property type="protein sequence ID" value="MCO1334112.1"/>
    <property type="molecule type" value="Genomic_DNA"/>
</dbReference>
<keyword evidence="4" id="KW-1185">Reference proteome</keyword>
<dbReference type="Proteomes" id="UP001139028">
    <property type="component" value="Unassembled WGS sequence"/>
</dbReference>
<reference evidence="3" key="1">
    <citation type="journal article" date="2022" name="Arch. Microbiol.">
        <title>Microbulbifer okhotskensis sp. nov., isolated from a deep bottom sediment of the Okhotsk Sea.</title>
        <authorList>
            <person name="Romanenko L."/>
            <person name="Kurilenko V."/>
            <person name="Otstavnykh N."/>
            <person name="Velansky P."/>
            <person name="Isaeva M."/>
            <person name="Mikhailov V."/>
        </authorList>
    </citation>
    <scope>NUCLEOTIDE SEQUENCE</scope>
    <source>
        <strain evidence="3">OS29</strain>
    </source>
</reference>
<protein>
    <recommendedName>
        <fullName evidence="2">CN hydrolase domain-containing protein</fullName>
    </recommendedName>
</protein>
<comment type="caution">
    <text evidence="3">The sequence shown here is derived from an EMBL/GenBank/DDBJ whole genome shotgun (WGS) entry which is preliminary data.</text>
</comment>
<evidence type="ECO:0000313" key="4">
    <source>
        <dbReference type="Proteomes" id="UP001139028"/>
    </source>
</evidence>
<keyword evidence="1" id="KW-0378">Hydrolase</keyword>
<dbReference type="Pfam" id="PF00795">
    <property type="entry name" value="CN_hydrolase"/>
    <property type="match status" value="1"/>
</dbReference>
<dbReference type="InterPro" id="IPR050345">
    <property type="entry name" value="Aliph_Amidase/BUP"/>
</dbReference>
<dbReference type="PROSITE" id="PS50263">
    <property type="entry name" value="CN_HYDROLASE"/>
    <property type="match status" value="1"/>
</dbReference>
<gene>
    <name evidence="3" type="ORF">MO867_07120</name>
</gene>
<evidence type="ECO:0000259" key="2">
    <source>
        <dbReference type="PROSITE" id="PS50263"/>
    </source>
</evidence>
<evidence type="ECO:0000256" key="1">
    <source>
        <dbReference type="ARBA" id="ARBA00022801"/>
    </source>
</evidence>
<dbReference type="GO" id="GO:0016811">
    <property type="term" value="F:hydrolase activity, acting on carbon-nitrogen (but not peptide) bonds, in linear amides"/>
    <property type="evidence" value="ECO:0007669"/>
    <property type="project" value="TreeGrafter"/>
</dbReference>
<dbReference type="RefSeq" id="WP_252465604.1">
    <property type="nucleotide sequence ID" value="NZ_JALBWM010000021.1"/>
</dbReference>